<name>A0A430KWP1_9HYPO</name>
<keyword evidence="3" id="KW-1185">Reference proteome</keyword>
<feature type="region of interest" description="Disordered" evidence="1">
    <location>
        <begin position="98"/>
        <end position="137"/>
    </location>
</feature>
<feature type="compositionally biased region" description="Polar residues" evidence="1">
    <location>
        <begin position="126"/>
        <end position="137"/>
    </location>
</feature>
<organism evidence="2 3">
    <name type="scientific">Fusarium euwallaceae</name>
    <dbReference type="NCBI Taxonomy" id="1147111"/>
    <lineage>
        <taxon>Eukaryota</taxon>
        <taxon>Fungi</taxon>
        <taxon>Dikarya</taxon>
        <taxon>Ascomycota</taxon>
        <taxon>Pezizomycotina</taxon>
        <taxon>Sordariomycetes</taxon>
        <taxon>Hypocreomycetidae</taxon>
        <taxon>Hypocreales</taxon>
        <taxon>Nectriaceae</taxon>
        <taxon>Fusarium</taxon>
        <taxon>Fusarium solani species complex</taxon>
    </lineage>
</organism>
<proteinExistence type="predicted"/>
<comment type="caution">
    <text evidence="2">The sequence shown here is derived from an EMBL/GenBank/DDBJ whole genome shotgun (WGS) entry which is preliminary data.</text>
</comment>
<dbReference type="EMBL" id="MIKF01001518">
    <property type="protein sequence ID" value="RTE67919.1"/>
    <property type="molecule type" value="Genomic_DNA"/>
</dbReference>
<feature type="non-terminal residue" evidence="2">
    <location>
        <position position="137"/>
    </location>
</feature>
<accession>A0A430KWP1</accession>
<evidence type="ECO:0000313" key="3">
    <source>
        <dbReference type="Proteomes" id="UP000287124"/>
    </source>
</evidence>
<evidence type="ECO:0000313" key="2">
    <source>
        <dbReference type="EMBL" id="RTE67919.1"/>
    </source>
</evidence>
<reference evidence="2 3" key="1">
    <citation type="submission" date="2017-06" db="EMBL/GenBank/DDBJ databases">
        <title>Comparative genomic analysis of Ambrosia Fusariam Clade fungi.</title>
        <authorList>
            <person name="Stajich J.E."/>
            <person name="Carrillo J."/>
            <person name="Kijimoto T."/>
            <person name="Eskalen A."/>
            <person name="O'Donnell K."/>
            <person name="Kasson M."/>
        </authorList>
    </citation>
    <scope>NUCLEOTIDE SEQUENCE [LARGE SCALE GENOMIC DNA]</scope>
    <source>
        <strain evidence="2 3">UCR1854</strain>
    </source>
</reference>
<sequence length="137" mass="15201">MQDLQSVGIPGSLESLGLAEVLPACYKNKAGNFSWKEGYNYGEHLVTEREFPVMYFDGQDFPAISAVGWVAAKDLRDFDARSKNSLIPHIQSVHKFLKTRKAKNPPEQGVDKPVSKTPDMTEEQSVELSTNSATLLD</sequence>
<evidence type="ECO:0000256" key="1">
    <source>
        <dbReference type="SAM" id="MobiDB-lite"/>
    </source>
</evidence>
<gene>
    <name evidence="2" type="ORF">BHE90_017706</name>
</gene>
<dbReference type="AlphaFoldDB" id="A0A430KWP1"/>
<dbReference type="Proteomes" id="UP000287124">
    <property type="component" value="Unassembled WGS sequence"/>
</dbReference>
<protein>
    <submittedName>
        <fullName evidence="2">Uncharacterized protein</fullName>
    </submittedName>
</protein>